<comment type="similarity">
    <text evidence="1">Belongs to the bacterial solute-binding protein 1 family.</text>
</comment>
<evidence type="ECO:0000256" key="3">
    <source>
        <dbReference type="ARBA" id="ARBA00022729"/>
    </source>
</evidence>
<dbReference type="Gene3D" id="3.40.190.10">
    <property type="entry name" value="Periplasmic binding protein-like II"/>
    <property type="match status" value="2"/>
</dbReference>
<dbReference type="SUPFAM" id="SSF53850">
    <property type="entry name" value="Periplasmic binding protein-like II"/>
    <property type="match status" value="1"/>
</dbReference>
<feature type="region of interest" description="Disordered" evidence="4">
    <location>
        <begin position="129"/>
        <end position="151"/>
    </location>
</feature>
<keyword evidence="5" id="KW-1133">Transmembrane helix</keyword>
<dbReference type="GO" id="GO:1901982">
    <property type="term" value="F:maltose binding"/>
    <property type="evidence" value="ECO:0007669"/>
    <property type="project" value="TreeGrafter"/>
</dbReference>
<keyword evidence="3" id="KW-0732">Signal</keyword>
<dbReference type="STRING" id="490629.SAMN05216266_101751"/>
<keyword evidence="7" id="KW-1185">Reference proteome</keyword>
<feature type="transmembrane region" description="Helical" evidence="5">
    <location>
        <begin position="29"/>
        <end position="51"/>
    </location>
</feature>
<keyword evidence="5" id="KW-0812">Transmembrane</keyword>
<evidence type="ECO:0000313" key="6">
    <source>
        <dbReference type="EMBL" id="SFA83844.1"/>
    </source>
</evidence>
<keyword evidence="2" id="KW-0813">Transport</keyword>
<evidence type="ECO:0000313" key="7">
    <source>
        <dbReference type="Proteomes" id="UP000243799"/>
    </source>
</evidence>
<sequence>MEVLCSRYVLLVRSLDFAAGLPFFSDVSLAASTIVAICAAITAVTALIGAVRSNRRKDRARRLKIGWQVGSEAERTGALMFNESKLAFEEVVLTVTCGLHGREARQDVGVLPSGQDYLWASGSVHESISSRPVGRPVEQAAGTSHDSRPHGVQVTFRNGRGFWFRDEAQVKRVRSLVIWAEKTRAVTLSQYFGRRSYFRRAYPVSVNVQPFERTEDLEAAFTKLAATGDAPRGHDIPDVVVGPHDWIGRVALEESVVEPPISAQRLRQISPVALDALSRDGRLYGIPYVFDTVAMIRNNALTGPGPMPATFAGAVAAGRDALRSNGIEDGVALALQVGAPDANGNAGDPYHLWPLFSSLGGSFFGYREPGHYGEDKFDDISLWRPSFVDAFVRLAELGRDGTLSPKLGRAEAVSLFLEGRAPFFVCSSRALSAIRARNLDVTVGPVPAAGELPARPLVSTYGFFIYQGAQSLPAARDLVSSYLSQPRAGLDLNRIQPLVPVQEEAMSTIAERDAVLSPYVDQCRDGLIMPSRPEMREAWQLLGRTEYQVLAGDGDPRALAEAAATAGWELLGTTRGVG</sequence>
<evidence type="ECO:0000256" key="5">
    <source>
        <dbReference type="SAM" id="Phobius"/>
    </source>
</evidence>
<accession>A0A1I0W5I2</accession>
<protein>
    <submittedName>
        <fullName evidence="6">Arabinogalactan oligomer / maltooligosaccharide transport system substrate-binding protein</fullName>
    </submittedName>
</protein>
<dbReference type="EMBL" id="FOKG01000001">
    <property type="protein sequence ID" value="SFA83844.1"/>
    <property type="molecule type" value="Genomic_DNA"/>
</dbReference>
<proteinExistence type="inferred from homology"/>
<name>A0A1I0W5I2_9PSEU</name>
<organism evidence="6 7">
    <name type="scientific">Amycolatopsis marina</name>
    <dbReference type="NCBI Taxonomy" id="490629"/>
    <lineage>
        <taxon>Bacteria</taxon>
        <taxon>Bacillati</taxon>
        <taxon>Actinomycetota</taxon>
        <taxon>Actinomycetes</taxon>
        <taxon>Pseudonocardiales</taxon>
        <taxon>Pseudonocardiaceae</taxon>
        <taxon>Amycolatopsis</taxon>
    </lineage>
</organism>
<dbReference type="OrthoDB" id="9766758at2"/>
<dbReference type="Pfam" id="PF13416">
    <property type="entry name" value="SBP_bac_8"/>
    <property type="match status" value="1"/>
</dbReference>
<dbReference type="InterPro" id="IPR006059">
    <property type="entry name" value="SBP"/>
</dbReference>
<dbReference type="Proteomes" id="UP000243799">
    <property type="component" value="Unassembled WGS sequence"/>
</dbReference>
<gene>
    <name evidence="6" type="ORF">SAMN05216266_101751</name>
</gene>
<dbReference type="GO" id="GO:0015768">
    <property type="term" value="P:maltose transport"/>
    <property type="evidence" value="ECO:0007669"/>
    <property type="project" value="TreeGrafter"/>
</dbReference>
<dbReference type="AlphaFoldDB" id="A0A1I0W5I2"/>
<evidence type="ECO:0000256" key="1">
    <source>
        <dbReference type="ARBA" id="ARBA00008520"/>
    </source>
</evidence>
<dbReference type="PANTHER" id="PTHR30061:SF50">
    <property type="entry name" value="MALTOSE_MALTODEXTRIN-BINDING PERIPLASMIC PROTEIN"/>
    <property type="match status" value="1"/>
</dbReference>
<keyword evidence="5" id="KW-0472">Membrane</keyword>
<dbReference type="PANTHER" id="PTHR30061">
    <property type="entry name" value="MALTOSE-BINDING PERIPLASMIC PROTEIN"/>
    <property type="match status" value="1"/>
</dbReference>
<dbReference type="GO" id="GO:0042956">
    <property type="term" value="P:maltodextrin transmembrane transport"/>
    <property type="evidence" value="ECO:0007669"/>
    <property type="project" value="TreeGrafter"/>
</dbReference>
<dbReference type="GO" id="GO:0055052">
    <property type="term" value="C:ATP-binding cassette (ABC) transporter complex, substrate-binding subunit-containing"/>
    <property type="evidence" value="ECO:0007669"/>
    <property type="project" value="TreeGrafter"/>
</dbReference>
<reference evidence="7" key="1">
    <citation type="submission" date="2016-10" db="EMBL/GenBank/DDBJ databases">
        <authorList>
            <person name="Varghese N."/>
            <person name="Submissions S."/>
        </authorList>
    </citation>
    <scope>NUCLEOTIDE SEQUENCE [LARGE SCALE GENOMIC DNA]</scope>
    <source>
        <strain evidence="7">CGMCC 4.3568</strain>
    </source>
</reference>
<evidence type="ECO:0000256" key="2">
    <source>
        <dbReference type="ARBA" id="ARBA00022448"/>
    </source>
</evidence>
<evidence type="ECO:0000256" key="4">
    <source>
        <dbReference type="SAM" id="MobiDB-lite"/>
    </source>
</evidence>